<evidence type="ECO:0000313" key="1">
    <source>
        <dbReference type="EMBL" id="TCN43543.1"/>
    </source>
</evidence>
<sequence length="284" mass="29442">MARPDTVLALDIGGTKMLAALVRDDRLIEAHTMPTPRGGDPEAWLAALFAAIAGWKGRYDTAGVAVTGIIDEGCWSPLNRRTLDIPDRFPLVALVARLSGVDRVLAANDAQAAAWGEYVFGAGQGHDLVFLTVSTGIGGGIVVNGRLLGGLAGHFGQFRSLGEEGRALEDKVSGHWIASEASPHRPGATARDVFDAAAAGHGWAQAIIQASARQTALLCGNIQLALDPARIVIGGGIGLAPGYLESVRQALGGLPPRLTPQLHPAALAEKAGVVGIADLARRQN</sequence>
<dbReference type="Gene3D" id="3.30.420.40">
    <property type="match status" value="2"/>
</dbReference>
<dbReference type="GO" id="GO:0009384">
    <property type="term" value="F:N-acylmannosamine kinase activity"/>
    <property type="evidence" value="ECO:0007669"/>
    <property type="project" value="TreeGrafter"/>
</dbReference>
<proteinExistence type="predicted"/>
<dbReference type="InterPro" id="IPR043129">
    <property type="entry name" value="ATPase_NBD"/>
</dbReference>
<keyword evidence="1" id="KW-0808">Transferase</keyword>
<dbReference type="PANTHER" id="PTHR18964:SF169">
    <property type="entry name" value="N-ACETYLMANNOSAMINE KINASE"/>
    <property type="match status" value="1"/>
</dbReference>
<comment type="caution">
    <text evidence="1">The sequence shown here is derived from an EMBL/GenBank/DDBJ whole genome shotgun (WGS) entry which is preliminary data.</text>
</comment>
<dbReference type="InterPro" id="IPR000600">
    <property type="entry name" value="ROK"/>
</dbReference>
<dbReference type="Proteomes" id="UP000295351">
    <property type="component" value="Unassembled WGS sequence"/>
</dbReference>
<dbReference type="GO" id="GO:0019262">
    <property type="term" value="P:N-acetylneuraminate catabolic process"/>
    <property type="evidence" value="ECO:0007669"/>
    <property type="project" value="TreeGrafter"/>
</dbReference>
<reference evidence="1 2" key="1">
    <citation type="submission" date="2019-03" db="EMBL/GenBank/DDBJ databases">
        <title>Genomic Encyclopedia of Type Strains, Phase IV (KMG-IV): sequencing the most valuable type-strain genomes for metagenomic binning, comparative biology and taxonomic classification.</title>
        <authorList>
            <person name="Goeker M."/>
        </authorList>
    </citation>
    <scope>NUCLEOTIDE SEQUENCE [LARGE SCALE GENOMIC DNA]</scope>
    <source>
        <strain evidence="1 2">DSM 18401</strain>
    </source>
</reference>
<gene>
    <name evidence="1" type="ORF">EV665_110141</name>
</gene>
<dbReference type="Pfam" id="PF00480">
    <property type="entry name" value="ROK"/>
    <property type="match status" value="1"/>
</dbReference>
<accession>A0A4R2CRP8</accession>
<dbReference type="PANTHER" id="PTHR18964">
    <property type="entry name" value="ROK (REPRESSOR, ORF, KINASE) FAMILY"/>
    <property type="match status" value="1"/>
</dbReference>
<dbReference type="EMBL" id="SLVX01000010">
    <property type="protein sequence ID" value="TCN43543.1"/>
    <property type="molecule type" value="Genomic_DNA"/>
</dbReference>
<protein>
    <submittedName>
        <fullName evidence="1">N-acylmannosamine kinase/N-acetylmannosamine-6-phosphate 2-epimerase/N-acetylmannosamine kinase</fullName>
    </submittedName>
</protein>
<dbReference type="SUPFAM" id="SSF53067">
    <property type="entry name" value="Actin-like ATPase domain"/>
    <property type="match status" value="1"/>
</dbReference>
<organism evidence="1 2">
    <name type="scientific">Shinella granuli</name>
    <dbReference type="NCBI Taxonomy" id="323621"/>
    <lineage>
        <taxon>Bacteria</taxon>
        <taxon>Pseudomonadati</taxon>
        <taxon>Pseudomonadota</taxon>
        <taxon>Alphaproteobacteria</taxon>
        <taxon>Hyphomicrobiales</taxon>
        <taxon>Rhizobiaceae</taxon>
        <taxon>Shinella</taxon>
    </lineage>
</organism>
<evidence type="ECO:0000313" key="2">
    <source>
        <dbReference type="Proteomes" id="UP000295351"/>
    </source>
</evidence>
<keyword evidence="1" id="KW-0418">Kinase</keyword>
<keyword evidence="2" id="KW-1185">Reference proteome</keyword>
<dbReference type="AlphaFoldDB" id="A0A4R2CRP8"/>
<name>A0A4R2CRP8_SHIGR</name>